<dbReference type="OrthoDB" id="185373at2759"/>
<keyword evidence="5" id="KW-1185">Reference proteome</keyword>
<dbReference type="GO" id="GO:0003723">
    <property type="term" value="F:RNA binding"/>
    <property type="evidence" value="ECO:0007669"/>
    <property type="project" value="InterPro"/>
</dbReference>
<dbReference type="FunFam" id="1.25.40.10:FF:000158">
    <property type="entry name" value="pentatricopeptide repeat-containing protein At2g33680"/>
    <property type="match status" value="1"/>
</dbReference>
<dbReference type="GO" id="GO:0009451">
    <property type="term" value="P:RNA modification"/>
    <property type="evidence" value="ECO:0007669"/>
    <property type="project" value="InterPro"/>
</dbReference>
<proteinExistence type="predicted"/>
<dbReference type="AlphaFoldDB" id="A0A9D4Z4C0"/>
<dbReference type="GO" id="GO:0048731">
    <property type="term" value="P:system development"/>
    <property type="evidence" value="ECO:0007669"/>
    <property type="project" value="UniProtKB-ARBA"/>
</dbReference>
<feature type="repeat" description="PPR" evidence="2">
    <location>
        <begin position="183"/>
        <end position="217"/>
    </location>
</feature>
<dbReference type="PANTHER" id="PTHR24015:SF548">
    <property type="entry name" value="OS08G0340900 PROTEIN"/>
    <property type="match status" value="1"/>
</dbReference>
<organism evidence="4 5">
    <name type="scientific">Adiantum capillus-veneris</name>
    <name type="common">Maidenhair fern</name>
    <dbReference type="NCBI Taxonomy" id="13818"/>
    <lineage>
        <taxon>Eukaryota</taxon>
        <taxon>Viridiplantae</taxon>
        <taxon>Streptophyta</taxon>
        <taxon>Embryophyta</taxon>
        <taxon>Tracheophyta</taxon>
        <taxon>Polypodiopsida</taxon>
        <taxon>Polypodiidae</taxon>
        <taxon>Polypodiales</taxon>
        <taxon>Pteridineae</taxon>
        <taxon>Pteridaceae</taxon>
        <taxon>Vittarioideae</taxon>
        <taxon>Adiantum</taxon>
    </lineage>
</organism>
<evidence type="ECO:0000256" key="3">
    <source>
        <dbReference type="SAM" id="MobiDB-lite"/>
    </source>
</evidence>
<dbReference type="PANTHER" id="PTHR24015">
    <property type="entry name" value="OS07G0578800 PROTEIN-RELATED"/>
    <property type="match status" value="1"/>
</dbReference>
<dbReference type="Pfam" id="PF20431">
    <property type="entry name" value="E_motif"/>
    <property type="match status" value="1"/>
</dbReference>
<keyword evidence="1" id="KW-0677">Repeat</keyword>
<dbReference type="PROSITE" id="PS51375">
    <property type="entry name" value="PPR"/>
    <property type="match status" value="6"/>
</dbReference>
<evidence type="ECO:0000313" key="4">
    <source>
        <dbReference type="EMBL" id="KAI5060789.1"/>
    </source>
</evidence>
<evidence type="ECO:0008006" key="6">
    <source>
        <dbReference type="Google" id="ProtNLM"/>
    </source>
</evidence>
<dbReference type="FunFam" id="1.25.40.10:FF:000073">
    <property type="entry name" value="Pentatricopeptide repeat-containing protein chloroplastic"/>
    <property type="match status" value="1"/>
</dbReference>
<dbReference type="InterPro" id="IPR011990">
    <property type="entry name" value="TPR-like_helical_dom_sf"/>
</dbReference>
<dbReference type="Pfam" id="PF12854">
    <property type="entry name" value="PPR_1"/>
    <property type="match status" value="1"/>
</dbReference>
<comment type="caution">
    <text evidence="4">The sequence shown here is derived from an EMBL/GenBank/DDBJ whole genome shotgun (WGS) entry which is preliminary data.</text>
</comment>
<dbReference type="SUPFAM" id="SSF48452">
    <property type="entry name" value="TPR-like"/>
    <property type="match status" value="1"/>
</dbReference>
<name>A0A9D4Z4C0_ADICA</name>
<dbReference type="InterPro" id="IPR002885">
    <property type="entry name" value="PPR_rpt"/>
</dbReference>
<dbReference type="InterPro" id="IPR046848">
    <property type="entry name" value="E_motif"/>
</dbReference>
<gene>
    <name evidence="4" type="ORF">GOP47_0025209</name>
</gene>
<accession>A0A9D4Z4C0</accession>
<dbReference type="Pfam" id="PF13041">
    <property type="entry name" value="PPR_2"/>
    <property type="match status" value="5"/>
</dbReference>
<reference evidence="4" key="1">
    <citation type="submission" date="2021-01" db="EMBL/GenBank/DDBJ databases">
        <title>Adiantum capillus-veneris genome.</title>
        <authorList>
            <person name="Fang Y."/>
            <person name="Liao Q."/>
        </authorList>
    </citation>
    <scope>NUCLEOTIDE SEQUENCE</scope>
    <source>
        <strain evidence="4">H3</strain>
        <tissue evidence="4">Leaf</tissue>
    </source>
</reference>
<feature type="repeat" description="PPR" evidence="2">
    <location>
        <begin position="285"/>
        <end position="319"/>
    </location>
</feature>
<dbReference type="EMBL" id="JABFUD020000024">
    <property type="protein sequence ID" value="KAI5060789.1"/>
    <property type="molecule type" value="Genomic_DNA"/>
</dbReference>
<dbReference type="NCBIfam" id="TIGR00756">
    <property type="entry name" value="PPR"/>
    <property type="match status" value="6"/>
</dbReference>
<evidence type="ECO:0000256" key="2">
    <source>
        <dbReference type="PROSITE-ProRule" id="PRU00708"/>
    </source>
</evidence>
<dbReference type="FunFam" id="1.25.40.10:FF:000031">
    <property type="entry name" value="Pentatricopeptide repeat-containing protein mitochondrial"/>
    <property type="match status" value="1"/>
</dbReference>
<feature type="repeat" description="PPR" evidence="2">
    <location>
        <begin position="626"/>
        <end position="661"/>
    </location>
</feature>
<sequence>MAGSVSQPATVGTLPSSREERESQNNHRRRPIGLLWKEYFRDPSQWCDNRSSRPDQTYPHFQHKGTGDWLWVDGRLNPPWVRDELRKRGLAASIHPQDTHMLPTEEKSPPCKAPARHNETLAFVALLRLCTKSKDLSRGTRIHDHIMKRGLIEKCADALITMYASCGALAKARELLIPHNSNDVITWTTLITSYTRQGQSQNALDCYELMKQEGPSPDAVTFMSVLKACGSIKAAYKGKQIHDEIARQGLLGSDVVLGNALIDMYAKCGVLRKAQQVLEELPYRDVVSWNTLIGGHTQHGQPEQALACFWQMQGDGLSPDAVTFSCILKSCGALRAINEGERIHEQIASQGLLGKNIVLGTALVDMYASCGALVKAQTMLEELFPRDVISWNALISGYAQHGWGKEALKCFERMQHEGISPNSVTFGCILKACGSIRALSKGEQIHDVIKRQGLLETDNGLGTALVDMYAKCGALVKAAQTLEGLSFQHAASWSALIAGYVQEGKGEQAMHCFERMQHNGLYPDAITFTCALKACAIIGAVDRGKHIHDEIVRQNLIGNDRVLGGALVDMYAKCGSLEKARKVLEELPSRDVVSWSALIAGYAQRGESEQVLSCFRQMQLEGFNAEASTFSSVLTSCCHLGLVEEGHRCFVDMSTKYGVKPDVYHYTCMVDLFGRAGHLDKAACLIEESPFSNHFSVLSALLGACRKWGDVCIGRWAFDRVVQVDRSNGAAYVLMSDVYAAAGMQEDAEKIGAMRMENKAW</sequence>
<evidence type="ECO:0000313" key="5">
    <source>
        <dbReference type="Proteomes" id="UP000886520"/>
    </source>
</evidence>
<feature type="repeat" description="PPR" evidence="2">
    <location>
        <begin position="387"/>
        <end position="421"/>
    </location>
</feature>
<feature type="repeat" description="PPR" evidence="2">
    <location>
        <begin position="591"/>
        <end position="625"/>
    </location>
</feature>
<dbReference type="Proteomes" id="UP000886520">
    <property type="component" value="Chromosome 24"/>
</dbReference>
<dbReference type="Gene3D" id="1.25.40.10">
    <property type="entry name" value="Tetratricopeptide repeat domain"/>
    <property type="match status" value="5"/>
</dbReference>
<feature type="compositionally biased region" description="Polar residues" evidence="3">
    <location>
        <begin position="1"/>
        <end position="16"/>
    </location>
</feature>
<protein>
    <recommendedName>
        <fullName evidence="6">Pentatricopeptide repeat-containing protein</fullName>
    </recommendedName>
</protein>
<evidence type="ECO:0000256" key="1">
    <source>
        <dbReference type="ARBA" id="ARBA00022737"/>
    </source>
</evidence>
<dbReference type="FunFam" id="1.25.40.10:FF:000382">
    <property type="entry name" value="Pentatricopeptide repeat-containing protein"/>
    <property type="match status" value="1"/>
</dbReference>
<feature type="region of interest" description="Disordered" evidence="3">
    <location>
        <begin position="1"/>
        <end position="28"/>
    </location>
</feature>
<dbReference type="InterPro" id="IPR046960">
    <property type="entry name" value="PPR_At4g14850-like_plant"/>
</dbReference>
<feature type="repeat" description="PPR" evidence="2">
    <location>
        <begin position="489"/>
        <end position="523"/>
    </location>
</feature>
<dbReference type="Pfam" id="PF01535">
    <property type="entry name" value="PPR"/>
    <property type="match status" value="1"/>
</dbReference>